<dbReference type="RefSeq" id="WP_147496815.1">
    <property type="nucleotide sequence ID" value="NZ_VOAP01000002.1"/>
</dbReference>
<gene>
    <name evidence="1" type="ORF">YZ82_01105</name>
</gene>
<organism evidence="1 2">
    <name type="scientific">Campylobacter hyointestinalis</name>
    <dbReference type="NCBI Taxonomy" id="198"/>
    <lineage>
        <taxon>Bacteria</taxon>
        <taxon>Pseudomonadati</taxon>
        <taxon>Campylobacterota</taxon>
        <taxon>Epsilonproteobacteria</taxon>
        <taxon>Campylobacterales</taxon>
        <taxon>Campylobacteraceae</taxon>
        <taxon>Campylobacter</taxon>
    </lineage>
</organism>
<reference evidence="1 2" key="1">
    <citation type="submission" date="2019-07" db="EMBL/GenBank/DDBJ databases">
        <title>Rapid identification of Enteric Bacteria from Whole Genome Sequences (WGS) using Average Nucleotide Identity (ANI).</title>
        <authorList>
            <person name="Lane C."/>
        </authorList>
    </citation>
    <scope>NUCLEOTIDE SEQUENCE [LARGE SCALE GENOMIC DNA]</scope>
    <source>
        <strain evidence="1 2">D2411</strain>
    </source>
</reference>
<comment type="caution">
    <text evidence="1">The sequence shown here is derived from an EMBL/GenBank/DDBJ whole genome shotgun (WGS) entry which is preliminary data.</text>
</comment>
<protein>
    <submittedName>
        <fullName evidence="1">Uncharacterized protein</fullName>
    </submittedName>
</protein>
<dbReference type="Proteomes" id="UP000321812">
    <property type="component" value="Unassembled WGS sequence"/>
</dbReference>
<sequence length="62" mass="6632">MPNLRSSVSSVASYLSTATASQSATTAQVALEENEIKAKRQSLADRKVALSQNGDDDEYITL</sequence>
<proteinExistence type="predicted"/>
<name>A0A562XM04_CAMHY</name>
<evidence type="ECO:0000313" key="1">
    <source>
        <dbReference type="EMBL" id="TWO23171.1"/>
    </source>
</evidence>
<evidence type="ECO:0000313" key="2">
    <source>
        <dbReference type="Proteomes" id="UP000321812"/>
    </source>
</evidence>
<dbReference type="AlphaFoldDB" id="A0A562XM04"/>
<accession>A0A562XM04</accession>
<dbReference type="EMBL" id="VOAP01000002">
    <property type="protein sequence ID" value="TWO23171.1"/>
    <property type="molecule type" value="Genomic_DNA"/>
</dbReference>